<dbReference type="Proteomes" id="UP001500390">
    <property type="component" value="Unassembled WGS sequence"/>
</dbReference>
<gene>
    <name evidence="3" type="ORF">GCM10023153_18120</name>
</gene>
<feature type="domain" description="Integrin beta subunit VWA" evidence="2">
    <location>
        <begin position="189"/>
        <end position="260"/>
    </location>
</feature>
<dbReference type="RefSeq" id="WP_159900327.1">
    <property type="nucleotide sequence ID" value="NZ_BAABFX010000026.1"/>
</dbReference>
<comment type="caution">
    <text evidence="3">The sequence shown here is derived from an EMBL/GenBank/DDBJ whole genome shotgun (WGS) entry which is preliminary data.</text>
</comment>
<feature type="compositionally biased region" description="Polar residues" evidence="1">
    <location>
        <begin position="578"/>
        <end position="590"/>
    </location>
</feature>
<evidence type="ECO:0000313" key="4">
    <source>
        <dbReference type="Proteomes" id="UP001500390"/>
    </source>
</evidence>
<sequence>MPDNDRTSARLPAAVLAHLTEVLGAAPQTTVKTEAELPGGERVVAFHAVSAKNPNAVVAVVARADGTLTPRADFAASVGHDPFIPHFDPPVLVPFPPRRRPVTINPRRNDWRLDQCDRRSEKITVTIPPTGTAPKADVYLLADTTGSMLPVIDAVKAGAGAILGDPALAAFDIAWGVGNYRDFTVPAPNSYAFQHQLAPTTSAAAASAAISTWNADEGGDTPEGQLYALQELATNASIGWRTDSKRIIVWFGDAPGHDPICTDLTGLPAAITEATATAALSGANITVVAVSTTTGVTDALDGDPNLGSFDYPTCAANGAAGQATRITAATGGEHRTGVDPGSIVSTLSDLIADAVQSTGNVHLVATGDTAQFVESITPAAGYGPLAGDETHTLTFEVVWVGTKACAERDQEFTGTIDVVADDVVVASKPVRVVVPKCRYHYVVEVVCGERPPLRGHDDHEDHGEGSGGGHAKDDDGPCAVVPGRYATAVLISNPSTCTAVLEKRFAPLVVDGKTIGREPDVQPAKPFAKLELPANHATMDDCCALHEAVDHGQGLLLGVLDIVSDRPLEVRAVHTAHGAQTQTGAPSITTRAVDPRRAP</sequence>
<evidence type="ECO:0000313" key="3">
    <source>
        <dbReference type="EMBL" id="GAA4395786.1"/>
    </source>
</evidence>
<feature type="region of interest" description="Disordered" evidence="1">
    <location>
        <begin position="452"/>
        <end position="476"/>
    </location>
</feature>
<dbReference type="EMBL" id="BAABFX010000026">
    <property type="protein sequence ID" value="GAA4395786.1"/>
    <property type="molecule type" value="Genomic_DNA"/>
</dbReference>
<dbReference type="Pfam" id="PF00362">
    <property type="entry name" value="Integrin_beta"/>
    <property type="match status" value="1"/>
</dbReference>
<feature type="compositionally biased region" description="Basic and acidic residues" evidence="1">
    <location>
        <begin position="452"/>
        <end position="475"/>
    </location>
</feature>
<accession>A0ABP8JT58</accession>
<dbReference type="InterPro" id="IPR036465">
    <property type="entry name" value="vWFA_dom_sf"/>
</dbReference>
<evidence type="ECO:0000259" key="2">
    <source>
        <dbReference type="Pfam" id="PF00362"/>
    </source>
</evidence>
<evidence type="ECO:0000256" key="1">
    <source>
        <dbReference type="SAM" id="MobiDB-lite"/>
    </source>
</evidence>
<proteinExistence type="predicted"/>
<protein>
    <recommendedName>
        <fullName evidence="2">Integrin beta subunit VWA domain-containing protein</fullName>
    </recommendedName>
</protein>
<dbReference type="SUPFAM" id="SSF53300">
    <property type="entry name" value="vWA-like"/>
    <property type="match status" value="1"/>
</dbReference>
<feature type="region of interest" description="Disordered" evidence="1">
    <location>
        <begin position="575"/>
        <end position="599"/>
    </location>
</feature>
<reference evidence="4" key="1">
    <citation type="journal article" date="2019" name="Int. J. Syst. Evol. Microbiol.">
        <title>The Global Catalogue of Microorganisms (GCM) 10K type strain sequencing project: providing services to taxonomists for standard genome sequencing and annotation.</title>
        <authorList>
            <consortium name="The Broad Institute Genomics Platform"/>
            <consortium name="The Broad Institute Genome Sequencing Center for Infectious Disease"/>
            <person name="Wu L."/>
            <person name="Ma J."/>
        </authorList>
    </citation>
    <scope>NUCLEOTIDE SEQUENCE [LARGE SCALE GENOMIC DNA]</scope>
    <source>
        <strain evidence="4">JCM 17738</strain>
    </source>
</reference>
<keyword evidence="4" id="KW-1185">Reference proteome</keyword>
<dbReference type="InterPro" id="IPR002369">
    <property type="entry name" value="Integrin_bsu_VWA"/>
</dbReference>
<dbReference type="Gene3D" id="3.40.50.410">
    <property type="entry name" value="von Willebrand factor, type A domain"/>
    <property type="match status" value="1"/>
</dbReference>
<organism evidence="3 4">
    <name type="scientific">Ornithinibacter aureus</name>
    <dbReference type="NCBI Taxonomy" id="622664"/>
    <lineage>
        <taxon>Bacteria</taxon>
        <taxon>Bacillati</taxon>
        <taxon>Actinomycetota</taxon>
        <taxon>Actinomycetes</taxon>
        <taxon>Micrococcales</taxon>
        <taxon>Intrasporangiaceae</taxon>
        <taxon>Ornithinibacter</taxon>
    </lineage>
</organism>
<name>A0ABP8JT58_9MICO</name>